<dbReference type="InterPro" id="IPR045085">
    <property type="entry name" value="HLD_clamp_pol_III_gamma_tau"/>
</dbReference>
<keyword evidence="2" id="KW-0479">Metal-binding</keyword>
<dbReference type="InterPro" id="IPR003593">
    <property type="entry name" value="AAA+_ATPase"/>
</dbReference>
<dbReference type="SUPFAM" id="SSF48019">
    <property type="entry name" value="post-AAA+ oligomerization domain-like"/>
    <property type="match status" value="1"/>
</dbReference>
<dbReference type="GO" id="GO:0046872">
    <property type="term" value="F:metal ion binding"/>
    <property type="evidence" value="ECO:0007669"/>
    <property type="project" value="UniProtKB-KW"/>
</dbReference>
<dbReference type="Pfam" id="PF13177">
    <property type="entry name" value="DNA_pol3_delta2"/>
    <property type="match status" value="2"/>
</dbReference>
<dbReference type="InterPro" id="IPR038454">
    <property type="entry name" value="DnaA_N_sf"/>
</dbReference>
<evidence type="ECO:0000256" key="6">
    <source>
        <dbReference type="ARBA" id="ARBA00022932"/>
    </source>
</evidence>
<keyword evidence="6 8" id="KW-0239">DNA-directed DNA polymerase</keyword>
<evidence type="ECO:0000256" key="3">
    <source>
        <dbReference type="ARBA" id="ARBA00022741"/>
    </source>
</evidence>
<comment type="caution">
    <text evidence="11">The sequence shown here is derived from an EMBL/GenBank/DDBJ whole genome shotgun (WGS) entry which is preliminary data.</text>
</comment>
<evidence type="ECO:0000256" key="8">
    <source>
        <dbReference type="RuleBase" id="RU364063"/>
    </source>
</evidence>
<keyword evidence="4" id="KW-0862">Zinc</keyword>
<keyword evidence="8" id="KW-0808">Transferase</keyword>
<evidence type="ECO:0000259" key="10">
    <source>
        <dbReference type="SMART" id="SM00382"/>
    </source>
</evidence>
<comment type="subunit">
    <text evidence="8">DNA polymerase III contains a core (composed of alpha, epsilon and theta chains) that associates with a tau subunit. This core dimerizes to form the POLIII' complex. PolIII' associates with the gamma complex (composed of gamma, delta, delta', psi and chi chains) and with the beta chain to form the complete DNA polymerase III complex.</text>
</comment>
<dbReference type="GO" id="GO:0006261">
    <property type="term" value="P:DNA-templated DNA replication"/>
    <property type="evidence" value="ECO:0007669"/>
    <property type="project" value="TreeGrafter"/>
</dbReference>
<evidence type="ECO:0000256" key="9">
    <source>
        <dbReference type="SAM" id="MobiDB-lite"/>
    </source>
</evidence>
<evidence type="ECO:0000313" key="11">
    <source>
        <dbReference type="EMBL" id="OGE40973.1"/>
    </source>
</evidence>
<dbReference type="GO" id="GO:0003887">
    <property type="term" value="F:DNA-directed DNA polymerase activity"/>
    <property type="evidence" value="ECO:0007669"/>
    <property type="project" value="UniProtKB-KW"/>
</dbReference>
<dbReference type="NCBIfam" id="TIGR02397">
    <property type="entry name" value="dnaX_nterm"/>
    <property type="match status" value="1"/>
</dbReference>
<evidence type="ECO:0000256" key="5">
    <source>
        <dbReference type="ARBA" id="ARBA00022840"/>
    </source>
</evidence>
<feature type="domain" description="AAA+ ATPase" evidence="10">
    <location>
        <begin position="34"/>
        <end position="200"/>
    </location>
</feature>
<dbReference type="SUPFAM" id="SSF52540">
    <property type="entry name" value="P-loop containing nucleoside triphosphate hydrolases"/>
    <property type="match status" value="1"/>
</dbReference>
<dbReference type="Gene3D" id="3.30.300.180">
    <property type="match status" value="1"/>
</dbReference>
<sequence>MVFYRKYRPQTLSELFGQGAISSLLQKAFQEKKLAQAYLLCGPRGTGKTSTARILAKMVNCEKSSVISHQTSDSLTADSETDLKAEDSVPCNLCSQCLSITDGSNLDLIEIDAASNRGIDDIRALRENIKLSPASASKKVYIIDEVHMLTTEAFNALLKTLEEPPAHVLFILATTEAHKIPATILSRVSRLDFQLASQEDLMKVIQHVVQKEGLKIEDEAISVIAKKSDGSFRDCLKILDQLASQGETITASLVGDTIQGGNFEDVSKLLELILKKDAHLSLELFLKLSESGPNLKEWILSLMDTLRLVLFLKHGLTDVVESVGQEKLITLQALAQISSVEQLVFCLSTFQEAFEQMRFTSIPSLPLELAIIESTAGVHGSQFTVHSRESQKREESSVVITRSEETKRSLSEPLSALEHSGRDDTLPSAEIKMVVIGPQTSVSSDSIAISSDLALIIDKWNYILETIRPNNYSLEAMLRSVKVLECDNGRVLIEVPYAFHQRILETPKSQALLESVLSDVLGKVTRVKTVIGKRPARLEELQNVEIAADDEIIRIASEIFSSDGV</sequence>
<keyword evidence="8" id="KW-0548">Nucleotidyltransferase</keyword>
<evidence type="ECO:0000256" key="2">
    <source>
        <dbReference type="ARBA" id="ARBA00022723"/>
    </source>
</evidence>
<organism evidence="11 12">
    <name type="scientific">Candidatus Daviesbacteria bacterium RIFCSPHIGHO2_02_FULL_43_12</name>
    <dbReference type="NCBI Taxonomy" id="1797776"/>
    <lineage>
        <taxon>Bacteria</taxon>
        <taxon>Candidatus Daviesiibacteriota</taxon>
    </lineage>
</organism>
<evidence type="ECO:0000313" key="12">
    <source>
        <dbReference type="Proteomes" id="UP000177328"/>
    </source>
</evidence>
<keyword evidence="8" id="KW-0235">DNA replication</keyword>
<dbReference type="FunFam" id="3.40.50.300:FF:000014">
    <property type="entry name" value="DNA polymerase III subunit gamma/tau"/>
    <property type="match status" value="1"/>
</dbReference>
<dbReference type="Gene3D" id="1.20.272.10">
    <property type="match status" value="1"/>
</dbReference>
<dbReference type="EMBL" id="MFDD01000003">
    <property type="protein sequence ID" value="OGE40973.1"/>
    <property type="molecule type" value="Genomic_DNA"/>
</dbReference>
<name>A0A1F5KJ75_9BACT</name>
<feature type="compositionally biased region" description="Basic and acidic residues" evidence="9">
    <location>
        <begin position="386"/>
        <end position="410"/>
    </location>
</feature>
<keyword evidence="5 8" id="KW-0067">ATP-binding</keyword>
<dbReference type="Gene3D" id="3.40.50.300">
    <property type="entry name" value="P-loop containing nucleotide triphosphate hydrolases"/>
    <property type="match status" value="1"/>
</dbReference>
<dbReference type="Pfam" id="PF22608">
    <property type="entry name" value="DNAX_ATPase_lid"/>
    <property type="match status" value="1"/>
</dbReference>
<dbReference type="Proteomes" id="UP000177328">
    <property type="component" value="Unassembled WGS sequence"/>
</dbReference>
<dbReference type="GO" id="GO:0003677">
    <property type="term" value="F:DNA binding"/>
    <property type="evidence" value="ECO:0007669"/>
    <property type="project" value="InterPro"/>
</dbReference>
<comment type="function">
    <text evidence="8">DNA polymerase III is a complex, multichain enzyme responsible for most of the replicative synthesis in bacteria. This DNA polymerase also exhibits 3' to 5' exonuclease activity.</text>
</comment>
<dbReference type="CDD" id="cd00009">
    <property type="entry name" value="AAA"/>
    <property type="match status" value="1"/>
</dbReference>
<dbReference type="InterPro" id="IPR050238">
    <property type="entry name" value="DNA_Rep/Repair_Clamp_Loader"/>
</dbReference>
<dbReference type="InterPro" id="IPR027417">
    <property type="entry name" value="P-loop_NTPase"/>
</dbReference>
<proteinExistence type="inferred from homology"/>
<dbReference type="InterPro" id="IPR008921">
    <property type="entry name" value="DNA_pol3_clamp-load_cplx_C"/>
</dbReference>
<feature type="region of interest" description="Disordered" evidence="9">
    <location>
        <begin position="383"/>
        <end position="423"/>
    </location>
</feature>
<evidence type="ECO:0000256" key="7">
    <source>
        <dbReference type="ARBA" id="ARBA00049244"/>
    </source>
</evidence>
<reference evidence="11 12" key="1">
    <citation type="journal article" date="2016" name="Nat. Commun.">
        <title>Thousands of microbial genomes shed light on interconnected biogeochemical processes in an aquifer system.</title>
        <authorList>
            <person name="Anantharaman K."/>
            <person name="Brown C.T."/>
            <person name="Hug L.A."/>
            <person name="Sharon I."/>
            <person name="Castelle C.J."/>
            <person name="Probst A.J."/>
            <person name="Thomas B.C."/>
            <person name="Singh A."/>
            <person name="Wilkins M.J."/>
            <person name="Karaoz U."/>
            <person name="Brodie E.L."/>
            <person name="Williams K.H."/>
            <person name="Hubbard S.S."/>
            <person name="Banfield J.F."/>
        </authorList>
    </citation>
    <scope>NUCLEOTIDE SEQUENCE [LARGE SCALE GENOMIC DNA]</scope>
</reference>
<dbReference type="AlphaFoldDB" id="A0A1F5KJ75"/>
<evidence type="ECO:0000256" key="4">
    <source>
        <dbReference type="ARBA" id="ARBA00022833"/>
    </source>
</evidence>
<dbReference type="InterPro" id="IPR012763">
    <property type="entry name" value="DNA_pol_III_sug/sutau_N"/>
</dbReference>
<protein>
    <recommendedName>
        <fullName evidence="8">DNA polymerase III subunit gamma/tau</fullName>
        <ecNumber evidence="8">2.7.7.7</ecNumber>
    </recommendedName>
</protein>
<dbReference type="EC" id="2.7.7.7" evidence="8"/>
<dbReference type="GO" id="GO:0009360">
    <property type="term" value="C:DNA polymerase III complex"/>
    <property type="evidence" value="ECO:0007669"/>
    <property type="project" value="InterPro"/>
</dbReference>
<dbReference type="PANTHER" id="PTHR11669">
    <property type="entry name" value="REPLICATION FACTOR C / DNA POLYMERASE III GAMMA-TAU SUBUNIT"/>
    <property type="match status" value="1"/>
</dbReference>
<dbReference type="GO" id="GO:0005524">
    <property type="term" value="F:ATP binding"/>
    <property type="evidence" value="ECO:0007669"/>
    <property type="project" value="UniProtKB-KW"/>
</dbReference>
<keyword evidence="3 8" id="KW-0547">Nucleotide-binding</keyword>
<dbReference type="PANTHER" id="PTHR11669:SF0">
    <property type="entry name" value="PROTEIN STICHEL-LIKE 2"/>
    <property type="match status" value="1"/>
</dbReference>
<gene>
    <name evidence="8" type="primary">dnaX</name>
    <name evidence="11" type="ORF">A3D25_02960</name>
</gene>
<evidence type="ECO:0000256" key="1">
    <source>
        <dbReference type="ARBA" id="ARBA00006360"/>
    </source>
</evidence>
<dbReference type="Gene3D" id="1.10.8.60">
    <property type="match status" value="1"/>
</dbReference>
<dbReference type="SMART" id="SM00382">
    <property type="entry name" value="AAA"/>
    <property type="match status" value="1"/>
</dbReference>
<comment type="similarity">
    <text evidence="1 8">Belongs to the DnaX/STICHEL family.</text>
</comment>
<comment type="catalytic activity">
    <reaction evidence="7 8">
        <text>DNA(n) + a 2'-deoxyribonucleoside 5'-triphosphate = DNA(n+1) + diphosphate</text>
        <dbReference type="Rhea" id="RHEA:22508"/>
        <dbReference type="Rhea" id="RHEA-COMP:17339"/>
        <dbReference type="Rhea" id="RHEA-COMP:17340"/>
        <dbReference type="ChEBI" id="CHEBI:33019"/>
        <dbReference type="ChEBI" id="CHEBI:61560"/>
        <dbReference type="ChEBI" id="CHEBI:173112"/>
        <dbReference type="EC" id="2.7.7.7"/>
    </reaction>
</comment>
<accession>A0A1F5KJ75</accession>